<evidence type="ECO:0000256" key="1">
    <source>
        <dbReference type="ARBA" id="ARBA00004496"/>
    </source>
</evidence>
<proteinExistence type="evidence at transcript level"/>
<keyword evidence="5" id="KW-0342">GTP-binding</keyword>
<dbReference type="InterPro" id="IPR024096">
    <property type="entry name" value="NO_sig/Golgi_transp_ligand-bd"/>
</dbReference>
<dbReference type="SUPFAM" id="SSF55073">
    <property type="entry name" value="Nucleotide cyclase"/>
    <property type="match status" value="1"/>
</dbReference>
<accession>A0A7G7LKB5</accession>
<keyword evidence="4" id="KW-0547">Nucleotide-binding</keyword>
<dbReference type="GO" id="GO:0003676">
    <property type="term" value="F:nucleic acid binding"/>
    <property type="evidence" value="ECO:0007669"/>
    <property type="project" value="InterPro"/>
</dbReference>
<evidence type="ECO:0000256" key="7">
    <source>
        <dbReference type="ARBA" id="ARBA00023293"/>
    </source>
</evidence>
<organism evidence="10">
    <name type="scientific">Placozoa sp. H4</name>
    <dbReference type="NCBI Taxonomy" id="1034858"/>
    <lineage>
        <taxon>Eukaryota</taxon>
        <taxon>Metazoa</taxon>
        <taxon>Placozoa</taxon>
    </lineage>
</organism>
<dbReference type="Gene3D" id="6.10.250.780">
    <property type="match status" value="1"/>
</dbReference>
<feature type="domain" description="Guanylate cyclase" evidence="8">
    <location>
        <begin position="429"/>
        <end position="557"/>
    </location>
</feature>
<dbReference type="GO" id="GO:0019934">
    <property type="term" value="P:cGMP-mediated signaling"/>
    <property type="evidence" value="ECO:0007669"/>
    <property type="project" value="TreeGrafter"/>
</dbReference>
<keyword evidence="6" id="KW-0456">Lyase</keyword>
<dbReference type="PANTHER" id="PTHR45655">
    <property type="entry name" value="GUANYLATE CYCLASE SOLUBLE SUBUNIT BETA-2"/>
    <property type="match status" value="1"/>
</dbReference>
<dbReference type="Gene3D" id="3.30.70.1230">
    <property type="entry name" value="Nucleotide cyclase"/>
    <property type="match status" value="1"/>
</dbReference>
<dbReference type="GO" id="GO:0020037">
    <property type="term" value="F:heme binding"/>
    <property type="evidence" value="ECO:0007669"/>
    <property type="project" value="InterPro"/>
</dbReference>
<dbReference type="GO" id="GO:0005525">
    <property type="term" value="F:GTP binding"/>
    <property type="evidence" value="ECO:0007669"/>
    <property type="project" value="UniProtKB-KW"/>
</dbReference>
<dbReference type="SMART" id="SM00044">
    <property type="entry name" value="CYCc"/>
    <property type="match status" value="1"/>
</dbReference>
<dbReference type="Pfam" id="PF07701">
    <property type="entry name" value="HNOBA"/>
    <property type="match status" value="1"/>
</dbReference>
<dbReference type="GO" id="GO:0008074">
    <property type="term" value="C:guanylate cyclase complex, soluble"/>
    <property type="evidence" value="ECO:0007669"/>
    <property type="project" value="TreeGrafter"/>
</dbReference>
<name>A0A7G7LKB5_9METZ</name>
<evidence type="ECO:0000259" key="9">
    <source>
        <dbReference type="PROSITE" id="PS50126"/>
    </source>
</evidence>
<dbReference type="CDD" id="cd07302">
    <property type="entry name" value="CHD"/>
    <property type="match status" value="1"/>
</dbReference>
<reference evidence="10" key="1">
    <citation type="journal article" date="2020" name="Sci. Rep.">
        <title>The diversification and lineage-specific expansion of nitric oxide signaling in Placozoa: insights in the evolution of gaseous transmission.</title>
        <authorList>
            <person name="Moroz L.L."/>
            <person name="Romanova D.Y."/>
            <person name="Nikitin M.A."/>
            <person name="Sohn D."/>
            <person name="Kohn A.B."/>
            <person name="Neveu E."/>
            <person name="Varoqueaux F."/>
            <person name="Fasshauer D."/>
        </authorList>
    </citation>
    <scope>NUCLEOTIDE SEQUENCE</scope>
</reference>
<evidence type="ECO:0000256" key="3">
    <source>
        <dbReference type="ARBA" id="ARBA00022490"/>
    </source>
</evidence>
<sequence length="573" mass="65447">MFDDRNNCQHLMNFFVILYRNKMDHLPTEFDIQKLYDDKMTYDIIKKTARDTGLTVDEIFELIGPCWLDWIETSPYATLIHVIGPNLYCLLNNLNTLYDHLGASFTHMMPPEFKCQETQDPQVYRLHYYSNRKHLKGMAIGIIRDIARSLYNLKIDISVLYDGIAENRLAYKNHIILEIHELGPYNTSRPMKATISSAELKLLTSNDSLICHVGEDKQNGCYISDSIFNSIFPFHIIFDHELKIRRTGNSISKKLMQIYPYNNTYRPRLNELFQCLKPPLMLTLNNILDNINSDFIMEAIDQESLGHYQTFQLKGQMIRLMDDNSYILYMSSLVVKKLHELKRQGFYISDFPLHDKSRDLLLLHQYHQVEKDLNSKVETLTAQLQQSTTLLQAEKSKVNQLMSSMMPAAMKKLAQDGQIVRAQHCPEISLLIASLVGITSLCNEKEPMQVIGLINTLLSQFDSLLDDSSVYKLETIGDIYMITSGLSQPQEDHAEVTAELGLNMLDHIDSLLSLDGDYSIQLRIGIHSGSVIAGVIKSAVPRYCIYGNTVKIASRIEGYGVPGTIHISSATQR</sequence>
<dbReference type="InterPro" id="IPR011645">
    <property type="entry name" value="HNOB_dom_associated"/>
</dbReference>
<evidence type="ECO:0000256" key="6">
    <source>
        <dbReference type="ARBA" id="ARBA00023239"/>
    </source>
</evidence>
<dbReference type="InterPro" id="IPR003029">
    <property type="entry name" value="S1_domain"/>
</dbReference>
<dbReference type="GO" id="GO:0004383">
    <property type="term" value="F:guanylate cyclase activity"/>
    <property type="evidence" value="ECO:0007669"/>
    <property type="project" value="UniProtKB-EC"/>
</dbReference>
<dbReference type="InterPro" id="IPR042463">
    <property type="entry name" value="HNOB_dom_associated_sf"/>
</dbReference>
<evidence type="ECO:0000256" key="5">
    <source>
        <dbReference type="ARBA" id="ARBA00023134"/>
    </source>
</evidence>
<keyword evidence="7" id="KW-0141">cGMP biosynthesis</keyword>
<dbReference type="Pfam" id="PF07700">
    <property type="entry name" value="HNOB"/>
    <property type="match status" value="1"/>
</dbReference>
<dbReference type="GO" id="GO:0070482">
    <property type="term" value="P:response to oxygen levels"/>
    <property type="evidence" value="ECO:0007669"/>
    <property type="project" value="TreeGrafter"/>
</dbReference>
<dbReference type="Pfam" id="PF00211">
    <property type="entry name" value="Guanylate_cyc"/>
    <property type="match status" value="1"/>
</dbReference>
<dbReference type="InterPro" id="IPR001054">
    <property type="entry name" value="A/G_cyclase"/>
</dbReference>
<dbReference type="EC" id="4.6.1.2" evidence="2"/>
<dbReference type="EMBL" id="MT678087">
    <property type="protein sequence ID" value="QNG40932.1"/>
    <property type="molecule type" value="mRNA"/>
</dbReference>
<evidence type="ECO:0000259" key="8">
    <source>
        <dbReference type="PROSITE" id="PS50125"/>
    </source>
</evidence>
<dbReference type="SUPFAM" id="SSF111126">
    <property type="entry name" value="Ligand-binding domain in the NO signalling and Golgi transport"/>
    <property type="match status" value="1"/>
</dbReference>
<evidence type="ECO:0000313" key="10">
    <source>
        <dbReference type="EMBL" id="QNG40932.1"/>
    </source>
</evidence>
<dbReference type="PROSITE" id="PS50125">
    <property type="entry name" value="GUANYLATE_CYCLASE_2"/>
    <property type="match status" value="1"/>
</dbReference>
<dbReference type="InterPro" id="IPR011644">
    <property type="entry name" value="Heme_NO-bd"/>
</dbReference>
<dbReference type="Gene3D" id="3.30.450.260">
    <property type="entry name" value="Haem NO binding associated domain"/>
    <property type="match status" value="1"/>
</dbReference>
<dbReference type="Gene3D" id="3.90.1520.10">
    <property type="entry name" value="H-NOX domain"/>
    <property type="match status" value="1"/>
</dbReference>
<dbReference type="InterPro" id="IPR038158">
    <property type="entry name" value="H-NOX_domain_sf"/>
</dbReference>
<dbReference type="PANTHER" id="PTHR45655:SF13">
    <property type="entry name" value="SOLUBLE GUANYLATE CYCLASE GCY-32-RELATED"/>
    <property type="match status" value="1"/>
</dbReference>
<dbReference type="PROSITE" id="PS50126">
    <property type="entry name" value="S1"/>
    <property type="match status" value="1"/>
</dbReference>
<comment type="subcellular location">
    <subcellularLocation>
        <location evidence="1">Cytoplasm</location>
    </subcellularLocation>
</comment>
<dbReference type="InterPro" id="IPR029787">
    <property type="entry name" value="Nucleotide_cyclase"/>
</dbReference>
<dbReference type="AlphaFoldDB" id="A0A7G7LKB5"/>
<evidence type="ECO:0000256" key="4">
    <source>
        <dbReference type="ARBA" id="ARBA00022741"/>
    </source>
</evidence>
<protein>
    <recommendedName>
        <fullName evidence="2">guanylate cyclase</fullName>
        <ecNumber evidence="2">4.6.1.2</ecNumber>
    </recommendedName>
</protein>
<keyword evidence="3" id="KW-0963">Cytoplasm</keyword>
<feature type="domain" description="S1 motif" evidence="9">
    <location>
        <begin position="529"/>
        <end position="573"/>
    </location>
</feature>
<evidence type="ECO:0000256" key="2">
    <source>
        <dbReference type="ARBA" id="ARBA00012202"/>
    </source>
</evidence>